<feature type="region of interest" description="Disordered" evidence="1">
    <location>
        <begin position="21"/>
        <end position="42"/>
    </location>
</feature>
<dbReference type="PANTHER" id="PTHR43642:SF1">
    <property type="entry name" value="HYBRID SIGNAL TRANSDUCTION HISTIDINE KINASE G"/>
    <property type="match status" value="1"/>
</dbReference>
<comment type="caution">
    <text evidence="2">The sequence shown here is derived from an EMBL/GenBank/DDBJ whole genome shotgun (WGS) entry which is preliminary data.</text>
</comment>
<reference evidence="2 3" key="1">
    <citation type="journal article" date="2020" name="G3 (Bethesda)">
        <title>Improved Reference Genome for Cyclotella cryptica CCMP332, a Model for Cell Wall Morphogenesis, Salinity Adaptation, and Lipid Production in Diatoms (Bacillariophyta).</title>
        <authorList>
            <person name="Roberts W.R."/>
            <person name="Downey K.M."/>
            <person name="Ruck E.C."/>
            <person name="Traller J.C."/>
            <person name="Alverson A.J."/>
        </authorList>
    </citation>
    <scope>NUCLEOTIDE SEQUENCE [LARGE SCALE GENOMIC DNA]</scope>
    <source>
        <strain evidence="2 3">CCMP332</strain>
    </source>
</reference>
<feature type="region of interest" description="Disordered" evidence="1">
    <location>
        <begin position="138"/>
        <end position="165"/>
    </location>
</feature>
<dbReference type="InterPro" id="IPR053159">
    <property type="entry name" value="Hybrid_Histidine_Kinase"/>
</dbReference>
<evidence type="ECO:0000256" key="1">
    <source>
        <dbReference type="SAM" id="MobiDB-lite"/>
    </source>
</evidence>
<evidence type="ECO:0000313" key="2">
    <source>
        <dbReference type="EMBL" id="KAL3792110.1"/>
    </source>
</evidence>
<keyword evidence="3" id="KW-1185">Reference proteome</keyword>
<organism evidence="2 3">
    <name type="scientific">Cyclotella cryptica</name>
    <dbReference type="NCBI Taxonomy" id="29204"/>
    <lineage>
        <taxon>Eukaryota</taxon>
        <taxon>Sar</taxon>
        <taxon>Stramenopiles</taxon>
        <taxon>Ochrophyta</taxon>
        <taxon>Bacillariophyta</taxon>
        <taxon>Coscinodiscophyceae</taxon>
        <taxon>Thalassiosirophycidae</taxon>
        <taxon>Stephanodiscales</taxon>
        <taxon>Stephanodiscaceae</taxon>
        <taxon>Cyclotella</taxon>
    </lineage>
</organism>
<feature type="region of interest" description="Disordered" evidence="1">
    <location>
        <begin position="241"/>
        <end position="278"/>
    </location>
</feature>
<dbReference type="AlphaFoldDB" id="A0ABD3PVP6"/>
<proteinExistence type="predicted"/>
<sequence>MANERTCIYPTSIATMATEQVTRSVASGQSSHPSTKQDPKSSLNYCAKSIFNKPARLYGREGETQILQSSFHRLVHRSNDIDGADKLDDSSGTEKRNVKDGANNPTETSDHSSLTSTDDASENPSDIIVHSVSLADASCQKRDANGSSEKRTLSLRRGNHGPNPINESHPIRYCVTSASDISIKYESTLVCNAPRKREAVFLYGPQGVGKRSLVQYALEGLVKEKGGWFLRGDFERDYFGSGGPRSRRRSSGIEGKAQRGVRFEDEQSNDDDGVDSATSIPLSGIRGVCEEICVKLLDLSKDESAAEAKSSVGSKRGLVRFIMSHLFDETKEKLLQSLSLKERQLLVRSVGLPNLKTILGEDSDQQLTNGHDIKIEDVLHHKKKFHYAFQKFLTVICQIHGPLVICFNNFQLADDASLDLLQSVLFDREIGGLMIAGCIQSRPSSDFQTSANEIVHISERIGKKFHALINHWKNDGVVFGLTVSDIEVGTLTLDSTKEFLTDMLCTEQNINPLAEVCHEYSHGNAYFLLRFMEILHKKKLLHKSGQDFQWSWDSDISSNFSSSNISEIILRESVNKLSKEARSLLLLATCIGSTFIDENLLFTVWSKFERKSRLNADDQAKFRLLINESIYRKIIARVQLPSVKGRRAYHWTHESMITSISAHVAPHDVASLRYEIGSTLEYCFPEKADVFVVANLVNSGGNSLLGSLDKKKRVKWAEKNLMAARKAVEMSAFSSAAQYAEEGIEYLPSNRRWKDHCKLMLELSSISAEVAGALGKSRIMERWCEEIVCRNELTTYDKLRAYMTLIVNTASKDAPKAVSLCLGVLRKLDCTFSKEVVARDTESFLSRIEETRVLKKEEFVSEIEGLPRMDDREKIECVKLLCRLCQFYIRQSKPAFIMAISRAARWTLHYGLTAESPIMFAYLGLAYTIKEEFRVGSMNGEAALALLTQTNNQIIKAKTHFIVWYMVMPWVRHVRDSTRPLLAGYNFGLQSGDVACAMACIFGKLVIDLISGRSLRLIELTCRAFVPQMEDARVEDVALGTRILWQTVLHLIGNDIKDSTLLVGEAFNETEFTQNPNAPPHIKNYLDALKSYLFLFTGQHTKGAELALERENKFIESVPGSALGLVDLVSRGIPLIEMSKATKKRNYTKALNDVRARSKAWSNKGVCSMIHLELLLEAEQAALDGKLDDAADFYKKGMSFASRSGFVQDVALINDRYASFLVARNMSEKEAEYHTEKAMTSYERWGAMPRKMCNKAQCESGPSTLIKRFHPRIPSLRRSI</sequence>
<dbReference type="Proteomes" id="UP001516023">
    <property type="component" value="Unassembled WGS sequence"/>
</dbReference>
<feature type="compositionally biased region" description="Basic and acidic residues" evidence="1">
    <location>
        <begin position="139"/>
        <end position="152"/>
    </location>
</feature>
<evidence type="ECO:0000313" key="3">
    <source>
        <dbReference type="Proteomes" id="UP001516023"/>
    </source>
</evidence>
<dbReference type="EMBL" id="JABMIG020000105">
    <property type="protein sequence ID" value="KAL3792110.1"/>
    <property type="molecule type" value="Genomic_DNA"/>
</dbReference>
<feature type="compositionally biased region" description="Basic and acidic residues" evidence="1">
    <location>
        <begin position="81"/>
        <end position="99"/>
    </location>
</feature>
<accession>A0ABD3PVP6</accession>
<feature type="region of interest" description="Disordered" evidence="1">
    <location>
        <begin position="81"/>
        <end position="124"/>
    </location>
</feature>
<name>A0ABD3PVP6_9STRA</name>
<dbReference type="PANTHER" id="PTHR43642">
    <property type="entry name" value="HYBRID SIGNAL TRANSDUCTION HISTIDINE KINASE G"/>
    <property type="match status" value="1"/>
</dbReference>
<protein>
    <recommendedName>
        <fullName evidence="4">Orc1-like AAA ATPase domain-containing protein</fullName>
    </recommendedName>
</protein>
<evidence type="ECO:0008006" key="4">
    <source>
        <dbReference type="Google" id="ProtNLM"/>
    </source>
</evidence>
<gene>
    <name evidence="2" type="ORF">HJC23_013384</name>
</gene>